<dbReference type="Gene3D" id="1.25.40.10">
    <property type="entry name" value="Tetratricopeptide repeat domain"/>
    <property type="match status" value="4"/>
</dbReference>
<dbReference type="SMART" id="SM00028">
    <property type="entry name" value="TPR"/>
    <property type="match status" value="8"/>
</dbReference>
<accession>A0AA51UDH1</accession>
<feature type="repeat" description="TPR" evidence="3">
    <location>
        <begin position="83"/>
        <end position="116"/>
    </location>
</feature>
<dbReference type="InterPro" id="IPR051685">
    <property type="entry name" value="Ycf3/AcsC/BcsC/TPR_MFPF"/>
</dbReference>
<dbReference type="Pfam" id="PF01844">
    <property type="entry name" value="HNH"/>
    <property type="match status" value="1"/>
</dbReference>
<keyword evidence="2 3" id="KW-0802">TPR repeat</keyword>
<dbReference type="CDD" id="cd00085">
    <property type="entry name" value="HNHc"/>
    <property type="match status" value="1"/>
</dbReference>
<keyword evidence="6" id="KW-1185">Reference proteome</keyword>
<dbReference type="PANTHER" id="PTHR44943:SF8">
    <property type="entry name" value="TPR REPEAT-CONTAINING PROTEIN MJ0263"/>
    <property type="match status" value="1"/>
</dbReference>
<dbReference type="AlphaFoldDB" id="A0AA51UDH1"/>
<name>A0AA51UDH1_9EURY</name>
<feature type="repeat" description="TPR" evidence="3">
    <location>
        <begin position="343"/>
        <end position="376"/>
    </location>
</feature>
<dbReference type="InterPro" id="IPR011990">
    <property type="entry name" value="TPR-like_helical_dom_sf"/>
</dbReference>
<dbReference type="GeneID" id="84229879"/>
<dbReference type="Pfam" id="PF13181">
    <property type="entry name" value="TPR_8"/>
    <property type="match status" value="3"/>
</dbReference>
<proteinExistence type="predicted"/>
<dbReference type="KEGG" id="mmav:RE476_07020"/>
<dbReference type="GO" id="GO:0003676">
    <property type="term" value="F:nucleic acid binding"/>
    <property type="evidence" value="ECO:0007669"/>
    <property type="project" value="InterPro"/>
</dbReference>
<dbReference type="SUPFAM" id="SSF48452">
    <property type="entry name" value="TPR-like"/>
    <property type="match status" value="2"/>
</dbReference>
<dbReference type="GO" id="GO:0004519">
    <property type="term" value="F:endonuclease activity"/>
    <property type="evidence" value="ECO:0007669"/>
    <property type="project" value="InterPro"/>
</dbReference>
<dbReference type="GO" id="GO:0008270">
    <property type="term" value="F:zinc ion binding"/>
    <property type="evidence" value="ECO:0007669"/>
    <property type="project" value="InterPro"/>
</dbReference>
<evidence type="ECO:0000259" key="4">
    <source>
        <dbReference type="Pfam" id="PF01844"/>
    </source>
</evidence>
<dbReference type="PROSITE" id="PS50005">
    <property type="entry name" value="TPR"/>
    <property type="match status" value="4"/>
</dbReference>
<dbReference type="InterPro" id="IPR003615">
    <property type="entry name" value="HNH_nuc"/>
</dbReference>
<dbReference type="Proteomes" id="UP001183006">
    <property type="component" value="Chromosome"/>
</dbReference>
<feature type="domain" description="HNH" evidence="4">
    <location>
        <begin position="496"/>
        <end position="550"/>
    </location>
</feature>
<gene>
    <name evidence="5" type="ORF">RE476_07020</name>
</gene>
<dbReference type="InterPro" id="IPR002711">
    <property type="entry name" value="HNH"/>
</dbReference>
<dbReference type="InterPro" id="IPR019734">
    <property type="entry name" value="TPR_rpt"/>
</dbReference>
<organism evidence="5 6">
    <name type="scientific">Methanolobus mangrovi</name>
    <dbReference type="NCBI Taxonomy" id="3072977"/>
    <lineage>
        <taxon>Archaea</taxon>
        <taxon>Methanobacteriati</taxon>
        <taxon>Methanobacteriota</taxon>
        <taxon>Stenosarchaea group</taxon>
        <taxon>Methanomicrobia</taxon>
        <taxon>Methanosarcinales</taxon>
        <taxon>Methanosarcinaceae</taxon>
        <taxon>Methanolobus</taxon>
    </lineage>
</organism>
<evidence type="ECO:0000256" key="2">
    <source>
        <dbReference type="ARBA" id="ARBA00022803"/>
    </source>
</evidence>
<dbReference type="Gene3D" id="1.10.30.50">
    <property type="match status" value="1"/>
</dbReference>
<dbReference type="Pfam" id="PF00515">
    <property type="entry name" value="TPR_1"/>
    <property type="match status" value="1"/>
</dbReference>
<keyword evidence="1" id="KW-0677">Repeat</keyword>
<feature type="repeat" description="TPR" evidence="3">
    <location>
        <begin position="377"/>
        <end position="410"/>
    </location>
</feature>
<dbReference type="EMBL" id="CP133594">
    <property type="protein sequence ID" value="WMW21165.1"/>
    <property type="molecule type" value="Genomic_DNA"/>
</dbReference>
<evidence type="ECO:0000313" key="5">
    <source>
        <dbReference type="EMBL" id="WMW21165.1"/>
    </source>
</evidence>
<dbReference type="PANTHER" id="PTHR44943">
    <property type="entry name" value="CELLULOSE SYNTHASE OPERON PROTEIN C"/>
    <property type="match status" value="1"/>
</dbReference>
<reference evidence="5" key="1">
    <citation type="submission" date="2023-08" db="EMBL/GenBank/DDBJ databases">
        <title>Methanolobus mangrovi sp. nov. and Methanolobus sediminis sp. nov, two novel methylotrophic methanogens isolated from mangrove sediments in China.</title>
        <authorList>
            <person name="Zhou J."/>
        </authorList>
    </citation>
    <scope>NUCLEOTIDE SEQUENCE</scope>
    <source>
        <strain evidence="5">FTZ2</strain>
    </source>
</reference>
<dbReference type="RefSeq" id="WP_309306951.1">
    <property type="nucleotide sequence ID" value="NZ_CP133594.1"/>
</dbReference>
<evidence type="ECO:0000313" key="6">
    <source>
        <dbReference type="Proteomes" id="UP001183006"/>
    </source>
</evidence>
<sequence>MDSQNNIEEWLTLAEEALTLNEQIECYEKALAIKPDNIDIWIKKINRICDICPTPYDIMSNNIDLEKSISNKCNKEKITIEEFELLFIKAKIYDTYGKYDESVETFDRALNISPDIIKLSCSQIIESFDNVQLELVDIALELKPNDTDLLIDKAWLTFGCQSQVDEGIEYFNKAVAIKPNDDYILKSKASYLNHMRRYNEALETVDLALAIKPEDTVLLSDKACYLNNLSKYDEALETVDLALAIKPEDTELLMNKICYLINLRRYDDLLKNIKRVDTSSENINHLIEKIRTPQFGSPADSPIICSETYSAFYDIGTEYFENNNLEKAFNYFNYASKIKPDDADIWIKKGDSKYRNGNYGQARIQYNKATKVDPKNAEALYKKGLSLDKKGEIEEAKECIDKALKINPNYTLDHDLDYEIFPSNKSPQALHNIGTKQHKELDHHLEKKQKTRSVWNNISYNIVEADEGEEDRREVTFRKRNSTLIKNKKSDSDYRCEVCGISYEDVYGEIGKNYIIAHHIEPIGNREGSSKTTHDDIALLCSNCHNMVHRTNPPMTVEELRSLIQNI</sequence>
<protein>
    <submittedName>
        <fullName evidence="5">Tetratricopeptide repeat protein</fullName>
    </submittedName>
</protein>
<dbReference type="PROSITE" id="PS50293">
    <property type="entry name" value="TPR_REGION"/>
    <property type="match status" value="1"/>
</dbReference>
<feature type="repeat" description="TPR" evidence="3">
    <location>
        <begin position="309"/>
        <end position="342"/>
    </location>
</feature>
<evidence type="ECO:0000256" key="1">
    <source>
        <dbReference type="ARBA" id="ARBA00022737"/>
    </source>
</evidence>
<evidence type="ECO:0000256" key="3">
    <source>
        <dbReference type="PROSITE-ProRule" id="PRU00339"/>
    </source>
</evidence>